<evidence type="ECO:0000313" key="1">
    <source>
        <dbReference type="EMBL" id="SDU59753.1"/>
    </source>
</evidence>
<dbReference type="AlphaFoldDB" id="A0A1H2JU09"/>
<sequence>MHQQQGVRLEHAWRPKFLLGATRRACTAGVGARRPICPLQAPAELLRTGGAVGGATARRGCRSHSCVTQAAILLGRSPSPVRLAHHAPPTRRHGAVVPCAESAHCTVRGRLPDHVLAQRNSASLEGSCCGLRGGDAVLLMYCLVHRRNFPSSRVQAGWTAVERAVAAHSADSTTASRLRSTRLVRHRGRTFREKADGAGPSSAAVVPEPSLRLSAGVVDLEETSRHASSPGAPPALTRARVVAADQRMDATARADCGEPTHAPQKL</sequence>
<organism evidence="1 2">
    <name type="scientific">Gordonia westfalica</name>
    <dbReference type="NCBI Taxonomy" id="158898"/>
    <lineage>
        <taxon>Bacteria</taxon>
        <taxon>Bacillati</taxon>
        <taxon>Actinomycetota</taxon>
        <taxon>Actinomycetes</taxon>
        <taxon>Mycobacteriales</taxon>
        <taxon>Gordoniaceae</taxon>
        <taxon>Gordonia</taxon>
    </lineage>
</organism>
<gene>
    <name evidence="1" type="ORF">SAMN04488548_1342494</name>
</gene>
<name>A0A1H2JU09_9ACTN</name>
<protein>
    <submittedName>
        <fullName evidence="1">Uncharacterized protein</fullName>
    </submittedName>
</protein>
<accession>A0A1H2JU09</accession>
<reference evidence="1 2" key="1">
    <citation type="submission" date="2016-10" db="EMBL/GenBank/DDBJ databases">
        <authorList>
            <person name="de Groot N.N."/>
        </authorList>
    </citation>
    <scope>NUCLEOTIDE SEQUENCE [LARGE SCALE GENOMIC DNA]</scope>
    <source>
        <strain evidence="1 2">DSM 44215</strain>
    </source>
</reference>
<dbReference type="Proteomes" id="UP000183180">
    <property type="component" value="Unassembled WGS sequence"/>
</dbReference>
<evidence type="ECO:0000313" key="2">
    <source>
        <dbReference type="Proteomes" id="UP000183180"/>
    </source>
</evidence>
<proteinExistence type="predicted"/>
<dbReference type="EMBL" id="FNLM01000034">
    <property type="protein sequence ID" value="SDU59753.1"/>
    <property type="molecule type" value="Genomic_DNA"/>
</dbReference>